<dbReference type="Pfam" id="PF25597">
    <property type="entry name" value="SH3_retrovirus"/>
    <property type="match status" value="1"/>
</dbReference>
<evidence type="ECO:0000313" key="4">
    <source>
        <dbReference type="EnsemblPlants" id="AUR62001904-RA:cds"/>
    </source>
</evidence>
<evidence type="ECO:0000259" key="2">
    <source>
        <dbReference type="Pfam" id="PF07727"/>
    </source>
</evidence>
<evidence type="ECO:0000313" key="5">
    <source>
        <dbReference type="Proteomes" id="UP000596660"/>
    </source>
</evidence>
<feature type="domain" description="Reverse transcriptase Ty1/copia-type" evidence="2">
    <location>
        <begin position="393"/>
        <end position="492"/>
    </location>
</feature>
<sequence length="734" mass="82540">MPADMKDEDWEELDLEARAAIILCLERDVAFLVNDEATAAGVATSVMSSSSGRDYKDQAQGLFATRGRTNERGKGKRGKSRPKSRPHAEKTCFKCGLLEKNGCKIVAENGVMKVVRGSLVVMKAVRNGNLYPLLGNTVTGDLAIGISGSKDHTECTRIWHMRLGHMSEKGLSFLSGQGYPKGVQGYRLWSVEDSKFVISRDVTFDERSMIALSKAMTPSDGDVGKTSNTQVVEIESKDQQIDSSHVQVEHPSATRYEEEDELEHEEIQHKNAHVLQQQQQDSLASTKPKRNYKLVQKFGSNKPLRHYGQLNLVEYALSVEDDEPVTFKQAIRDKDSENWLVAMEEEMQSLHKNKTWEVVPLHVGKTAIGCKWVYKRKEDPTEISGTRFKARSNYDCCVYIRKLHGGDYIYLLLYVDDMLIASKSKVEIDRLKFQLGKEFETKDLGAAKKILGMEIRRDRSSRKLFLSQKGYIERVIEKFGMKSAKSVVTPLAPHSRLSSKQSPTTAKDKAYMDNVPYASAVGSLMYAMVCTRPDISQAVGVVSRFMANLGKIHWEAVKWILRYLKGTIDTGLCFGGDNCQISGSVDSDYAGDLDRRRSTTGYAFMIFGAPVSWRSMLQATVALSTTEAEYMAMTEGVKESLWLRGLLDDLGFRQEGVQLSCDIQSAIHLEKNQVYHARTKHIDVRYHFIRDVVEKGDISLMKVHTDKNPADMLTKVVSGSKFQHCLELLKVIPY</sequence>
<protein>
    <submittedName>
        <fullName evidence="4">Uncharacterized protein</fullName>
    </submittedName>
</protein>
<evidence type="ECO:0000259" key="3">
    <source>
        <dbReference type="Pfam" id="PF25597"/>
    </source>
</evidence>
<dbReference type="Proteomes" id="UP000596660">
    <property type="component" value="Unplaced"/>
</dbReference>
<reference evidence="4" key="1">
    <citation type="journal article" date="2017" name="Nature">
        <title>The genome of Chenopodium quinoa.</title>
        <authorList>
            <person name="Jarvis D.E."/>
            <person name="Ho Y.S."/>
            <person name="Lightfoot D.J."/>
            <person name="Schmoeckel S.M."/>
            <person name="Li B."/>
            <person name="Borm T.J.A."/>
            <person name="Ohyanagi H."/>
            <person name="Mineta K."/>
            <person name="Michell C.T."/>
            <person name="Saber N."/>
            <person name="Kharbatia N.M."/>
            <person name="Rupper R.R."/>
            <person name="Sharp A.R."/>
            <person name="Dally N."/>
            <person name="Boughton B.A."/>
            <person name="Woo Y.H."/>
            <person name="Gao G."/>
            <person name="Schijlen E.G.W.M."/>
            <person name="Guo X."/>
            <person name="Momin A.A."/>
            <person name="Negrao S."/>
            <person name="Al-Babili S."/>
            <person name="Gehring C."/>
            <person name="Roessner U."/>
            <person name="Jung C."/>
            <person name="Murphy K."/>
            <person name="Arold S.T."/>
            <person name="Gojobori T."/>
            <person name="van der Linden C.G."/>
            <person name="van Loo E.N."/>
            <person name="Jellen E.N."/>
            <person name="Maughan P.J."/>
            <person name="Tester M."/>
        </authorList>
    </citation>
    <scope>NUCLEOTIDE SEQUENCE [LARGE SCALE GENOMIC DNA]</scope>
    <source>
        <strain evidence="4">cv. PI 614886</strain>
    </source>
</reference>
<dbReference type="InterPro" id="IPR057670">
    <property type="entry name" value="SH3_retrovirus"/>
</dbReference>
<evidence type="ECO:0000256" key="1">
    <source>
        <dbReference type="SAM" id="MobiDB-lite"/>
    </source>
</evidence>
<dbReference type="EnsemblPlants" id="AUR62001904-RA">
    <property type="protein sequence ID" value="AUR62001904-RA:cds"/>
    <property type="gene ID" value="AUR62001904"/>
</dbReference>
<feature type="compositionally biased region" description="Basic residues" evidence="1">
    <location>
        <begin position="74"/>
        <end position="85"/>
    </location>
</feature>
<dbReference type="PANTHER" id="PTHR11439">
    <property type="entry name" value="GAG-POL-RELATED RETROTRANSPOSON"/>
    <property type="match status" value="1"/>
</dbReference>
<proteinExistence type="predicted"/>
<accession>A0A803KS96</accession>
<reference evidence="4" key="2">
    <citation type="submission" date="2021-03" db="UniProtKB">
        <authorList>
            <consortium name="EnsemblPlants"/>
        </authorList>
    </citation>
    <scope>IDENTIFICATION</scope>
</reference>
<dbReference type="InterPro" id="IPR043502">
    <property type="entry name" value="DNA/RNA_pol_sf"/>
</dbReference>
<feature type="domain" description="Retroviral polymerase SH3-like" evidence="3">
    <location>
        <begin position="178"/>
        <end position="209"/>
    </location>
</feature>
<keyword evidence="5" id="KW-1185">Reference proteome</keyword>
<organism evidence="4 5">
    <name type="scientific">Chenopodium quinoa</name>
    <name type="common">Quinoa</name>
    <dbReference type="NCBI Taxonomy" id="63459"/>
    <lineage>
        <taxon>Eukaryota</taxon>
        <taxon>Viridiplantae</taxon>
        <taxon>Streptophyta</taxon>
        <taxon>Embryophyta</taxon>
        <taxon>Tracheophyta</taxon>
        <taxon>Spermatophyta</taxon>
        <taxon>Magnoliopsida</taxon>
        <taxon>eudicotyledons</taxon>
        <taxon>Gunneridae</taxon>
        <taxon>Pentapetalae</taxon>
        <taxon>Caryophyllales</taxon>
        <taxon>Chenopodiaceae</taxon>
        <taxon>Chenopodioideae</taxon>
        <taxon>Atripliceae</taxon>
        <taxon>Chenopodium</taxon>
    </lineage>
</organism>
<dbReference type="SUPFAM" id="SSF56672">
    <property type="entry name" value="DNA/RNA polymerases"/>
    <property type="match status" value="1"/>
</dbReference>
<dbReference type="OMA" id="ALMACIQ"/>
<dbReference type="AlphaFoldDB" id="A0A803KS96"/>
<feature type="region of interest" description="Disordered" evidence="1">
    <location>
        <begin position="238"/>
        <end position="266"/>
    </location>
</feature>
<dbReference type="CDD" id="cd09272">
    <property type="entry name" value="RNase_HI_RT_Ty1"/>
    <property type="match status" value="1"/>
</dbReference>
<feature type="region of interest" description="Disordered" evidence="1">
    <location>
        <begin position="61"/>
        <end position="87"/>
    </location>
</feature>
<name>A0A803KS96_CHEQI</name>
<dbReference type="Pfam" id="PF07727">
    <property type="entry name" value="RVT_2"/>
    <property type="match status" value="1"/>
</dbReference>
<dbReference type="InterPro" id="IPR013103">
    <property type="entry name" value="RVT_2"/>
</dbReference>
<dbReference type="Gramene" id="AUR62001904-RA">
    <property type="protein sequence ID" value="AUR62001904-RA:cds"/>
    <property type="gene ID" value="AUR62001904"/>
</dbReference>